<dbReference type="AlphaFoldDB" id="A0AAW2Z815"/>
<evidence type="ECO:0000313" key="9">
    <source>
        <dbReference type="EMBL" id="KAL0485383.1"/>
    </source>
</evidence>
<dbReference type="EMBL" id="JAOPGA020001133">
    <property type="protein sequence ID" value="KAL0485383.1"/>
    <property type="molecule type" value="Genomic_DNA"/>
</dbReference>
<keyword evidence="3 5" id="KW-1133">Transmembrane helix</keyword>
<dbReference type="GO" id="GO:0007165">
    <property type="term" value="P:signal transduction"/>
    <property type="evidence" value="ECO:0007669"/>
    <property type="project" value="UniProtKB-ARBA"/>
</dbReference>
<dbReference type="InterPro" id="IPR013767">
    <property type="entry name" value="PAS_fold"/>
</dbReference>
<dbReference type="GO" id="GO:0003824">
    <property type="term" value="F:catalytic activity"/>
    <property type="evidence" value="ECO:0007669"/>
    <property type="project" value="UniProtKB-ARBA"/>
</dbReference>
<dbReference type="InterPro" id="IPR035965">
    <property type="entry name" value="PAS-like_dom_sf"/>
</dbReference>
<dbReference type="NCBIfam" id="TIGR00229">
    <property type="entry name" value="sensory_box"/>
    <property type="match status" value="1"/>
</dbReference>
<dbReference type="Gene3D" id="3.30.450.20">
    <property type="entry name" value="PAS domain"/>
    <property type="match status" value="1"/>
</dbReference>
<dbReference type="PANTHER" id="PTHR10845:SF192">
    <property type="entry name" value="DOUBLE HIT, ISOFORM B"/>
    <property type="match status" value="1"/>
</dbReference>
<name>A0AAW2Z815_9EUKA</name>
<evidence type="ECO:0000256" key="3">
    <source>
        <dbReference type="ARBA" id="ARBA00022989"/>
    </source>
</evidence>
<dbReference type="CDD" id="cd00130">
    <property type="entry name" value="PAS"/>
    <property type="match status" value="1"/>
</dbReference>
<evidence type="ECO:0000259" key="8">
    <source>
        <dbReference type="PROSITE" id="PS50839"/>
    </source>
</evidence>
<comment type="caution">
    <text evidence="9">The sequence shown here is derived from an EMBL/GenBank/DDBJ whole genome shotgun (WGS) entry which is preliminary data.</text>
</comment>
<dbReference type="Gene3D" id="1.10.167.10">
    <property type="entry name" value="Regulator of G-protein Signalling 4, domain 2"/>
    <property type="match status" value="1"/>
</dbReference>
<dbReference type="PROSITE" id="PS50132">
    <property type="entry name" value="RGS"/>
    <property type="match status" value="1"/>
</dbReference>
<dbReference type="InterPro" id="IPR006189">
    <property type="entry name" value="CHASE_dom"/>
</dbReference>
<comment type="subcellular location">
    <subcellularLocation>
        <location evidence="1">Membrane</location>
    </subcellularLocation>
</comment>
<dbReference type="Proteomes" id="UP001431209">
    <property type="component" value="Unassembled WGS sequence"/>
</dbReference>
<organism evidence="9 10">
    <name type="scientific">Acrasis kona</name>
    <dbReference type="NCBI Taxonomy" id="1008807"/>
    <lineage>
        <taxon>Eukaryota</taxon>
        <taxon>Discoba</taxon>
        <taxon>Heterolobosea</taxon>
        <taxon>Tetramitia</taxon>
        <taxon>Eutetramitia</taxon>
        <taxon>Acrasidae</taxon>
        <taxon>Acrasis</taxon>
    </lineage>
</organism>
<dbReference type="SUPFAM" id="SSF55785">
    <property type="entry name" value="PYP-like sensor domain (PAS domain)"/>
    <property type="match status" value="1"/>
</dbReference>
<evidence type="ECO:0000259" key="6">
    <source>
        <dbReference type="PROSITE" id="PS50112"/>
    </source>
</evidence>
<dbReference type="InterPro" id="IPR000014">
    <property type="entry name" value="PAS"/>
</dbReference>
<dbReference type="InterPro" id="IPR036305">
    <property type="entry name" value="RGS_sf"/>
</dbReference>
<proteinExistence type="predicted"/>
<evidence type="ECO:0000256" key="2">
    <source>
        <dbReference type="ARBA" id="ARBA00022692"/>
    </source>
</evidence>
<dbReference type="SMART" id="SM01079">
    <property type="entry name" value="CHASE"/>
    <property type="match status" value="1"/>
</dbReference>
<dbReference type="GO" id="GO:0006355">
    <property type="term" value="P:regulation of DNA-templated transcription"/>
    <property type="evidence" value="ECO:0007669"/>
    <property type="project" value="InterPro"/>
</dbReference>
<evidence type="ECO:0000313" key="10">
    <source>
        <dbReference type="Proteomes" id="UP001431209"/>
    </source>
</evidence>
<dbReference type="Pfam" id="PF00989">
    <property type="entry name" value="PAS"/>
    <property type="match status" value="1"/>
</dbReference>
<evidence type="ECO:0000256" key="1">
    <source>
        <dbReference type="ARBA" id="ARBA00004370"/>
    </source>
</evidence>
<evidence type="ECO:0000256" key="5">
    <source>
        <dbReference type="SAM" id="Phobius"/>
    </source>
</evidence>
<evidence type="ECO:0000259" key="7">
    <source>
        <dbReference type="PROSITE" id="PS50132"/>
    </source>
</evidence>
<feature type="domain" description="RGS" evidence="7">
    <location>
        <begin position="492"/>
        <end position="610"/>
    </location>
</feature>
<reference evidence="9 10" key="1">
    <citation type="submission" date="2024-03" db="EMBL/GenBank/DDBJ databases">
        <title>The Acrasis kona genome and developmental transcriptomes reveal deep origins of eukaryotic multicellular pathways.</title>
        <authorList>
            <person name="Sheikh S."/>
            <person name="Fu C.-J."/>
            <person name="Brown M.W."/>
            <person name="Baldauf S.L."/>
        </authorList>
    </citation>
    <scope>NUCLEOTIDE SEQUENCE [LARGE SCALE GENOMIC DNA]</scope>
    <source>
        <strain evidence="9 10">ATCC MYA-3509</strain>
    </source>
</reference>
<dbReference type="PRINTS" id="PR01301">
    <property type="entry name" value="RGSPROTEIN"/>
</dbReference>
<evidence type="ECO:0000256" key="4">
    <source>
        <dbReference type="ARBA" id="ARBA00023136"/>
    </source>
</evidence>
<feature type="domain" description="PAS" evidence="6">
    <location>
        <begin position="355"/>
        <end position="397"/>
    </location>
</feature>
<dbReference type="Gene3D" id="3.30.450.350">
    <property type="entry name" value="CHASE domain"/>
    <property type="match status" value="1"/>
</dbReference>
<dbReference type="SMART" id="SM00315">
    <property type="entry name" value="RGS"/>
    <property type="match status" value="1"/>
</dbReference>
<accession>A0AAW2Z815</accession>
<dbReference type="Pfam" id="PF03924">
    <property type="entry name" value="CHASE"/>
    <property type="match status" value="1"/>
</dbReference>
<dbReference type="PROSITE" id="PS50112">
    <property type="entry name" value="PAS"/>
    <property type="match status" value="1"/>
</dbReference>
<dbReference type="GO" id="GO:0016020">
    <property type="term" value="C:membrane"/>
    <property type="evidence" value="ECO:0007669"/>
    <property type="project" value="UniProtKB-SubCell"/>
</dbReference>
<dbReference type="InterPro" id="IPR016137">
    <property type="entry name" value="RGS"/>
</dbReference>
<dbReference type="Pfam" id="PF00615">
    <property type="entry name" value="RGS"/>
    <property type="match status" value="1"/>
</dbReference>
<keyword evidence="2 5" id="KW-0812">Transmembrane</keyword>
<sequence length="611" mass="70378">MYIRILMSTQQYCQSYLDKKSHGETSNHITRRDYFKYMKDSNINKLEGLNAITYLRVLHGEDVKKFEDETRALGGVYQYFTVFELNSTNGAVPLTPRSIHYIAYIIYSEDSDSMTRFLGHDSASRVKNQEAIEKSFETGNATSTPVGLSIFTSVPSFIMFAPLYEPLKPYNQTNADGTVAVSVQSEKLISYLASTTPAFEDAMIFMFDVNYDNINIEQYEFNNDSLLYANLTDIRQLRLPFSIESYIDITPDVFKAIVRNAHDYHYTLNITCLDKQFQIVLLPKENFWLSRASVNKFIALFVSVTVGALLMAVIILFDRISFFNRKIAKKDQERASILLDAQQELQVLLNKTALQEKKNRKTMNAIQDFVIATDENGRILHSNTSFDRVFGYKNSELENGVFVTKIFSSITMKTLFDLSDQPDSFLDTFAKAKFRSIPVQLSVTRVVDFGPKASDHDKEAILIVARNTSDQAQLQQERKTRQGLMRSIKYLDFDAQLKVPAFRDAFKKFCEQEKNAENIEFLEQLEKYKSNPSYEQRVKIQKQLYDKFIKQGAETQLNISSEMSEEQRVLLVKKQGHDDVFDPLEDNIKSLVMQDSYARFIKTPAAQELYK</sequence>
<dbReference type="PANTHER" id="PTHR10845">
    <property type="entry name" value="REGULATOR OF G PROTEIN SIGNALING"/>
    <property type="match status" value="1"/>
</dbReference>
<dbReference type="InterPro" id="IPR042240">
    <property type="entry name" value="CHASE_sf"/>
</dbReference>
<dbReference type="InterPro" id="IPR044926">
    <property type="entry name" value="RGS_subdomain_2"/>
</dbReference>
<keyword evidence="4 5" id="KW-0472">Membrane</keyword>
<keyword evidence="10" id="KW-1185">Reference proteome</keyword>
<feature type="domain" description="CHASE" evidence="8">
    <location>
        <begin position="105"/>
        <end position="228"/>
    </location>
</feature>
<dbReference type="PROSITE" id="PS50839">
    <property type="entry name" value="CHASE"/>
    <property type="match status" value="1"/>
</dbReference>
<protein>
    <submittedName>
        <fullName evidence="9">Regulator of G-protein signaling</fullName>
    </submittedName>
</protein>
<feature type="transmembrane region" description="Helical" evidence="5">
    <location>
        <begin position="297"/>
        <end position="317"/>
    </location>
</feature>
<dbReference type="SUPFAM" id="SSF48097">
    <property type="entry name" value="Regulator of G-protein signaling, RGS"/>
    <property type="match status" value="1"/>
</dbReference>
<gene>
    <name evidence="9" type="ORF">AKO1_002965</name>
</gene>